<protein>
    <submittedName>
        <fullName evidence="1">Uncharacterized protein</fullName>
    </submittedName>
</protein>
<gene>
    <name evidence="1" type="ORF">MNBD_BACTEROID03-1219</name>
</gene>
<sequence>MRFMKGPPAIEGDTKFSGELVASQRERAFLENLQVSRRPGSDSKTLTFPQIEEKLEQIIRINGEEELNKARDQG</sequence>
<accession>A0A3B0TS42</accession>
<evidence type="ECO:0000313" key="1">
    <source>
        <dbReference type="EMBL" id="VAW11454.1"/>
    </source>
</evidence>
<proteinExistence type="predicted"/>
<reference evidence="1" key="1">
    <citation type="submission" date="2018-06" db="EMBL/GenBank/DDBJ databases">
        <authorList>
            <person name="Zhirakovskaya E."/>
        </authorList>
    </citation>
    <scope>NUCLEOTIDE SEQUENCE</scope>
</reference>
<dbReference type="AlphaFoldDB" id="A0A3B0TS42"/>
<dbReference type="EMBL" id="UOEL01000062">
    <property type="protein sequence ID" value="VAW11454.1"/>
    <property type="molecule type" value="Genomic_DNA"/>
</dbReference>
<name>A0A3B0TS42_9ZZZZ</name>
<organism evidence="1">
    <name type="scientific">hydrothermal vent metagenome</name>
    <dbReference type="NCBI Taxonomy" id="652676"/>
    <lineage>
        <taxon>unclassified sequences</taxon>
        <taxon>metagenomes</taxon>
        <taxon>ecological metagenomes</taxon>
    </lineage>
</organism>